<dbReference type="CDD" id="cd00473">
    <property type="entry name" value="bS6"/>
    <property type="match status" value="1"/>
</dbReference>
<sequence>MLRYEMLFLTIPEITGDETESIKSYFLKAVRSAQGEMLSFERWGKYRLAYPVKKNDYGVYFLARFEVALENRDALLKDIRASYIFKFNTLIMKNMIHRLEGTSLEYKRPESLEDTPTDVDSFLKKNDMEGLLKPRGGFKGRKPEEKSIVGGVAGKAATSSVNFDEEDEEDFEDHNE</sequence>
<organism evidence="5 6">
    <name type="scientific">Candidatus Chromulinivorax destructor</name>
    <dbReference type="NCBI Taxonomy" id="2066483"/>
    <lineage>
        <taxon>Bacteria</taxon>
        <taxon>Candidatus Babelota</taxon>
        <taxon>Candidatus Babeliae</taxon>
        <taxon>Candidatus Babeliales</taxon>
        <taxon>Candidatus Chromulinivoraceae</taxon>
        <taxon>Candidatus Chromulinivorax</taxon>
    </lineage>
</organism>
<dbReference type="EMBL" id="CP025544">
    <property type="protein sequence ID" value="AXK60643.1"/>
    <property type="molecule type" value="Genomic_DNA"/>
</dbReference>
<keyword evidence="6" id="KW-1185">Reference proteome</keyword>
<dbReference type="Gene3D" id="3.30.70.60">
    <property type="match status" value="1"/>
</dbReference>
<proteinExistence type="inferred from homology"/>
<dbReference type="SUPFAM" id="SSF54995">
    <property type="entry name" value="Ribosomal protein S6"/>
    <property type="match status" value="1"/>
</dbReference>
<dbReference type="InterPro" id="IPR035980">
    <property type="entry name" value="Ribosomal_bS6_sf"/>
</dbReference>
<evidence type="ECO:0000256" key="4">
    <source>
        <dbReference type="SAM" id="MobiDB-lite"/>
    </source>
</evidence>
<dbReference type="GO" id="GO:0003735">
    <property type="term" value="F:structural constituent of ribosome"/>
    <property type="evidence" value="ECO:0007669"/>
    <property type="project" value="InterPro"/>
</dbReference>
<keyword evidence="3" id="KW-0699">rRNA-binding</keyword>
<dbReference type="GO" id="GO:0005840">
    <property type="term" value="C:ribosome"/>
    <property type="evidence" value="ECO:0007669"/>
    <property type="project" value="UniProtKB-KW"/>
</dbReference>
<reference evidence="5 6" key="1">
    <citation type="submission" date="2017-12" db="EMBL/GenBank/DDBJ databases">
        <title>Chromulinavorax destructans is a abundant pathogen of dominant heterotrophic picoflagllates.</title>
        <authorList>
            <person name="Deeg C.M."/>
            <person name="Zimmer M."/>
            <person name="Suttle C.A."/>
        </authorList>
    </citation>
    <scope>NUCLEOTIDE SEQUENCE [LARGE SCALE GENOMIC DNA]</scope>
    <source>
        <strain evidence="5 6">SeV1</strain>
    </source>
</reference>
<accession>A0A345ZBH6</accession>
<dbReference type="GO" id="GO:0019843">
    <property type="term" value="F:rRNA binding"/>
    <property type="evidence" value="ECO:0007669"/>
    <property type="project" value="UniProtKB-UniRule"/>
</dbReference>
<name>A0A345ZBH6_9BACT</name>
<dbReference type="HAMAP" id="MF_00360">
    <property type="entry name" value="Ribosomal_bS6"/>
    <property type="match status" value="1"/>
</dbReference>
<feature type="compositionally biased region" description="Acidic residues" evidence="4">
    <location>
        <begin position="163"/>
        <end position="176"/>
    </location>
</feature>
<feature type="region of interest" description="Disordered" evidence="4">
    <location>
        <begin position="134"/>
        <end position="176"/>
    </location>
</feature>
<evidence type="ECO:0000313" key="5">
    <source>
        <dbReference type="EMBL" id="AXK60643.1"/>
    </source>
</evidence>
<keyword evidence="3" id="KW-0689">Ribosomal protein</keyword>
<evidence type="ECO:0000256" key="1">
    <source>
        <dbReference type="ARBA" id="ARBA00009512"/>
    </source>
</evidence>
<keyword evidence="3" id="KW-0687">Ribonucleoprotein</keyword>
<dbReference type="AlphaFoldDB" id="A0A345ZBH6"/>
<comment type="similarity">
    <text evidence="1 3">Belongs to the bacterial ribosomal protein bS6 family.</text>
</comment>
<comment type="function">
    <text evidence="3">Binds together with bS18 to 16S ribosomal RNA.</text>
</comment>
<evidence type="ECO:0000313" key="6">
    <source>
        <dbReference type="Proteomes" id="UP000254834"/>
    </source>
</evidence>
<protein>
    <recommendedName>
        <fullName evidence="2 3">Small ribosomal subunit protein bS6</fullName>
    </recommendedName>
</protein>
<dbReference type="GO" id="GO:1990904">
    <property type="term" value="C:ribonucleoprotein complex"/>
    <property type="evidence" value="ECO:0007669"/>
    <property type="project" value="UniProtKB-KW"/>
</dbReference>
<dbReference type="RefSeq" id="WP_115585658.1">
    <property type="nucleotide sequence ID" value="NZ_CP025544.1"/>
</dbReference>
<dbReference type="GO" id="GO:0006412">
    <property type="term" value="P:translation"/>
    <property type="evidence" value="ECO:0007669"/>
    <property type="project" value="UniProtKB-UniRule"/>
</dbReference>
<keyword evidence="3" id="KW-0694">RNA-binding</keyword>
<gene>
    <name evidence="3" type="primary">rpsF</name>
    <name evidence="5" type="ORF">C0J27_02700</name>
</gene>
<dbReference type="OrthoDB" id="9812702at2"/>
<evidence type="ECO:0000256" key="3">
    <source>
        <dbReference type="HAMAP-Rule" id="MF_00360"/>
    </source>
</evidence>
<dbReference type="InterPro" id="IPR014717">
    <property type="entry name" value="Transl_elong_EF1B/ribsomal_bS6"/>
</dbReference>
<dbReference type="Pfam" id="PF01250">
    <property type="entry name" value="Ribosomal_S6"/>
    <property type="match status" value="1"/>
</dbReference>
<dbReference type="InterPro" id="IPR000529">
    <property type="entry name" value="Ribosomal_bS6"/>
</dbReference>
<dbReference type="Proteomes" id="UP000254834">
    <property type="component" value="Chromosome"/>
</dbReference>
<dbReference type="KEGG" id="cdes:C0J27_02700"/>
<evidence type="ECO:0000256" key="2">
    <source>
        <dbReference type="ARBA" id="ARBA00035294"/>
    </source>
</evidence>
<dbReference type="InterPro" id="IPR020814">
    <property type="entry name" value="Ribosomal_S6_plastid/chlpt"/>
</dbReference>